<dbReference type="PANTHER" id="PTHR47816">
    <property type="entry name" value="RIBOSOMAL RNA SMALL SUBUNIT METHYLTRANSFERASE C"/>
    <property type="match status" value="1"/>
</dbReference>
<dbReference type="STRING" id="1631356.VV01_06130"/>
<dbReference type="EMBL" id="LAIR01000002">
    <property type="protein sequence ID" value="KNX36822.1"/>
    <property type="molecule type" value="Genomic_DNA"/>
</dbReference>
<proteinExistence type="predicted"/>
<dbReference type="Pfam" id="PF05175">
    <property type="entry name" value="MTS"/>
    <property type="match status" value="1"/>
</dbReference>
<dbReference type="InterPro" id="IPR007848">
    <property type="entry name" value="Small_mtfrase_dom"/>
</dbReference>
<evidence type="ECO:0000259" key="3">
    <source>
        <dbReference type="Pfam" id="PF05175"/>
    </source>
</evidence>
<comment type="caution">
    <text evidence="4">The sequence shown here is derived from an EMBL/GenBank/DDBJ whole genome shotgun (WGS) entry which is preliminary data.</text>
</comment>
<evidence type="ECO:0000256" key="1">
    <source>
        <dbReference type="ARBA" id="ARBA00022603"/>
    </source>
</evidence>
<dbReference type="RefSeq" id="WP_050669113.1">
    <property type="nucleotide sequence ID" value="NZ_LAIR01000002.1"/>
</dbReference>
<dbReference type="OrthoDB" id="9764961at2"/>
<dbReference type="GO" id="GO:0032259">
    <property type="term" value="P:methylation"/>
    <property type="evidence" value="ECO:0007669"/>
    <property type="project" value="UniProtKB-KW"/>
</dbReference>
<dbReference type="Proteomes" id="UP000037397">
    <property type="component" value="Unassembled WGS sequence"/>
</dbReference>
<keyword evidence="2" id="KW-0808">Transferase</keyword>
<keyword evidence="5" id="KW-1185">Reference proteome</keyword>
<name>A0A0L6CG94_9MICO</name>
<evidence type="ECO:0000313" key="4">
    <source>
        <dbReference type="EMBL" id="KNX36822.1"/>
    </source>
</evidence>
<dbReference type="PANTHER" id="PTHR47816:SF4">
    <property type="entry name" value="RIBOSOMAL RNA SMALL SUBUNIT METHYLTRANSFERASE C"/>
    <property type="match status" value="1"/>
</dbReference>
<dbReference type="Gene3D" id="3.40.50.150">
    <property type="entry name" value="Vaccinia Virus protein VP39"/>
    <property type="match status" value="1"/>
</dbReference>
<dbReference type="SUPFAM" id="SSF53335">
    <property type="entry name" value="S-adenosyl-L-methionine-dependent methyltransferases"/>
    <property type="match status" value="1"/>
</dbReference>
<reference evidence="5" key="1">
    <citation type="submission" date="2015-03" db="EMBL/GenBank/DDBJ databases">
        <title>Luteipulveratus halotolerans sp. nov., a novel actinobacterium (Dermacoccaceae) from Sarawak, Malaysia.</title>
        <authorList>
            <person name="Juboi H."/>
            <person name="Basik A."/>
            <person name="Shamsul S.S."/>
            <person name="Arnold P."/>
            <person name="Schmitt E.K."/>
            <person name="Sanglier J.-J."/>
            <person name="Yeo T."/>
        </authorList>
    </citation>
    <scope>NUCLEOTIDE SEQUENCE [LARGE SCALE GENOMIC DNA]</scope>
    <source>
        <strain evidence="5">C296001</strain>
    </source>
</reference>
<keyword evidence="1" id="KW-0489">Methyltransferase</keyword>
<evidence type="ECO:0000313" key="5">
    <source>
        <dbReference type="Proteomes" id="UP000037397"/>
    </source>
</evidence>
<dbReference type="PATRIC" id="fig|1631356.3.peg.1172"/>
<dbReference type="InterPro" id="IPR029063">
    <property type="entry name" value="SAM-dependent_MTases_sf"/>
</dbReference>
<protein>
    <recommendedName>
        <fullName evidence="3">Methyltransferase small domain-containing protein</fullName>
    </recommendedName>
</protein>
<feature type="domain" description="Methyltransferase small" evidence="3">
    <location>
        <begin position="34"/>
        <end position="180"/>
    </location>
</feature>
<evidence type="ECO:0000256" key="2">
    <source>
        <dbReference type="ARBA" id="ARBA00022679"/>
    </source>
</evidence>
<accession>A0A0L6CG94</accession>
<dbReference type="CDD" id="cd02440">
    <property type="entry name" value="AdoMet_MTases"/>
    <property type="match status" value="1"/>
</dbReference>
<organism evidence="4 5">
    <name type="scientific">Luteipulveratus halotolerans</name>
    <dbReference type="NCBI Taxonomy" id="1631356"/>
    <lineage>
        <taxon>Bacteria</taxon>
        <taxon>Bacillati</taxon>
        <taxon>Actinomycetota</taxon>
        <taxon>Actinomycetes</taxon>
        <taxon>Micrococcales</taxon>
        <taxon>Dermacoccaceae</taxon>
        <taxon>Luteipulveratus</taxon>
    </lineage>
</organism>
<gene>
    <name evidence="4" type="ORF">VV01_06130</name>
</gene>
<sequence>MSEDHYFTAQPASAEERRTITVPLAGRSRPVEVARGIFSPDRIDQGTSVLLQHAPAPPEAGTFLDLGCGWGPIALTLALRSPAATVWAVDVNERALDLARRNAISLGLNGVRATTADDVPAGTTFDLIWSNPPIRVGKAVLHELMRTWLPRLAPGGSAYLVVQRNLGSDSLQKWLVAELGDGYDVSRLTSVKGFRILHVRRGA</sequence>
<dbReference type="AlphaFoldDB" id="A0A0L6CG94"/>
<dbReference type="InterPro" id="IPR046977">
    <property type="entry name" value="RsmC/RlmG"/>
</dbReference>
<dbReference type="GO" id="GO:0008757">
    <property type="term" value="F:S-adenosylmethionine-dependent methyltransferase activity"/>
    <property type="evidence" value="ECO:0007669"/>
    <property type="project" value="InterPro"/>
</dbReference>